<dbReference type="Pfam" id="PF00534">
    <property type="entry name" value="Glycos_transf_1"/>
    <property type="match status" value="1"/>
</dbReference>
<dbReference type="GO" id="GO:0016758">
    <property type="term" value="F:hexosyltransferase activity"/>
    <property type="evidence" value="ECO:0007669"/>
    <property type="project" value="TreeGrafter"/>
</dbReference>
<accession>A0A381W0Z9</accession>
<dbReference type="CDD" id="cd03801">
    <property type="entry name" value="GT4_PimA-like"/>
    <property type="match status" value="1"/>
</dbReference>
<protein>
    <recommendedName>
        <fullName evidence="4">Glycosyl transferase family 1 domain-containing protein</fullName>
    </recommendedName>
</protein>
<dbReference type="InterPro" id="IPR001296">
    <property type="entry name" value="Glyco_trans_1"/>
</dbReference>
<feature type="domain" description="Glycosyl transferase family 1" evidence="1">
    <location>
        <begin position="183"/>
        <end position="352"/>
    </location>
</feature>
<evidence type="ECO:0000259" key="1">
    <source>
        <dbReference type="Pfam" id="PF00534"/>
    </source>
</evidence>
<dbReference type="Gene3D" id="3.40.50.2000">
    <property type="entry name" value="Glycogen Phosphorylase B"/>
    <property type="match status" value="2"/>
</dbReference>
<dbReference type="PANTHER" id="PTHR45947">
    <property type="entry name" value="SULFOQUINOVOSYL TRANSFERASE SQD2"/>
    <property type="match status" value="1"/>
</dbReference>
<evidence type="ECO:0008006" key="4">
    <source>
        <dbReference type="Google" id="ProtNLM"/>
    </source>
</evidence>
<dbReference type="AlphaFoldDB" id="A0A381W0Z9"/>
<proteinExistence type="predicted"/>
<evidence type="ECO:0000259" key="2">
    <source>
        <dbReference type="Pfam" id="PF13439"/>
    </source>
</evidence>
<dbReference type="SUPFAM" id="SSF53756">
    <property type="entry name" value="UDP-Glycosyltransferase/glycogen phosphorylase"/>
    <property type="match status" value="1"/>
</dbReference>
<sequence>MRRHLLVTNDFPPKVGGIQSYLWELWRRLPATDVAVYTTPYPEDTDFDQNQSFTLERSPEPVLLPYPWLPGRIDRLAARHDADLVVWDPAVPLGLTAPHVNRPYAVVLHGSEVTVPGRLPVTRALLTRVLDRASLVICAGRYPAAEAERAVGRSLPTVVVPPGVDVRRFVPLDKSERSAARLEFGLPVDAPLVVAVTRLVPRKGMDTLIQAGGLLRSRFPDLVVAIAGTGRDERRLQELAQRSGVTARLLGRVPDGLLPRLLGAGDVFAMPCRSRWWGLEQEGFGIVFVEAAAAGIPQVAGRSGGSAEAVIHGETGLVVDTPDDPDRVAEAIATLLDDEELRTTMGQAARRRAEVDFSYEVLADRLMCAIDQVVLG</sequence>
<feature type="domain" description="Glycosyltransferase subfamily 4-like N-terminal" evidence="2">
    <location>
        <begin position="15"/>
        <end position="168"/>
    </location>
</feature>
<reference evidence="3" key="1">
    <citation type="submission" date="2018-05" db="EMBL/GenBank/DDBJ databases">
        <authorList>
            <person name="Lanie J.A."/>
            <person name="Ng W.-L."/>
            <person name="Kazmierczak K.M."/>
            <person name="Andrzejewski T.M."/>
            <person name="Davidsen T.M."/>
            <person name="Wayne K.J."/>
            <person name="Tettelin H."/>
            <person name="Glass J.I."/>
            <person name="Rusch D."/>
            <person name="Podicherti R."/>
            <person name="Tsui H.-C.T."/>
            <person name="Winkler M.E."/>
        </authorList>
    </citation>
    <scope>NUCLEOTIDE SEQUENCE</scope>
</reference>
<dbReference type="Pfam" id="PF13439">
    <property type="entry name" value="Glyco_transf_4"/>
    <property type="match status" value="1"/>
</dbReference>
<name>A0A381W0Z9_9ZZZZ</name>
<dbReference type="PANTHER" id="PTHR45947:SF3">
    <property type="entry name" value="SULFOQUINOVOSYL TRANSFERASE SQD2"/>
    <property type="match status" value="1"/>
</dbReference>
<organism evidence="3">
    <name type="scientific">marine metagenome</name>
    <dbReference type="NCBI Taxonomy" id="408172"/>
    <lineage>
        <taxon>unclassified sequences</taxon>
        <taxon>metagenomes</taxon>
        <taxon>ecological metagenomes</taxon>
    </lineage>
</organism>
<dbReference type="InterPro" id="IPR028098">
    <property type="entry name" value="Glyco_trans_4-like_N"/>
</dbReference>
<evidence type="ECO:0000313" key="3">
    <source>
        <dbReference type="EMBL" id="SVA46162.1"/>
    </source>
</evidence>
<dbReference type="InterPro" id="IPR050194">
    <property type="entry name" value="Glycosyltransferase_grp1"/>
</dbReference>
<dbReference type="EMBL" id="UINC01010372">
    <property type="protein sequence ID" value="SVA46162.1"/>
    <property type="molecule type" value="Genomic_DNA"/>
</dbReference>
<gene>
    <name evidence="3" type="ORF">METZ01_LOCUS99016</name>
</gene>